<keyword evidence="12 16" id="KW-0406">Ion transport</keyword>
<proteinExistence type="inferred from homology"/>
<keyword evidence="7 16" id="KW-1003">Cell membrane</keyword>
<evidence type="ECO:0000313" key="18">
    <source>
        <dbReference type="EMBL" id="PLW69742.1"/>
    </source>
</evidence>
<evidence type="ECO:0000256" key="4">
    <source>
        <dbReference type="ARBA" id="ARBA00005844"/>
    </source>
</evidence>
<evidence type="ECO:0000256" key="1">
    <source>
        <dbReference type="ARBA" id="ARBA00001959"/>
    </source>
</evidence>
<evidence type="ECO:0000256" key="15">
    <source>
        <dbReference type="ARBA" id="ARBA00048176"/>
    </source>
</evidence>
<evidence type="ECO:0000256" key="13">
    <source>
        <dbReference type="ARBA" id="ARBA00023136"/>
    </source>
</evidence>
<reference evidence="18 19" key="1">
    <citation type="submission" date="2018-01" db="EMBL/GenBank/DDBJ databases">
        <title>The draft genome sequence of Halioglobus lutimaris HF004.</title>
        <authorList>
            <person name="Du Z.-J."/>
            <person name="Shi M.-J."/>
        </authorList>
    </citation>
    <scope>NUCLEOTIDE SEQUENCE [LARGE SCALE GENOMIC DNA]</scope>
    <source>
        <strain evidence="18 19">HF004</strain>
    </source>
</reference>
<evidence type="ECO:0000256" key="2">
    <source>
        <dbReference type="ARBA" id="ARBA00003002"/>
    </source>
</evidence>
<dbReference type="AlphaFoldDB" id="A0A2N5X5H8"/>
<comment type="caution">
    <text evidence="18">The sequence shown here is derived from an EMBL/GenBank/DDBJ whole genome shotgun (WGS) entry which is preliminary data.</text>
</comment>
<evidence type="ECO:0000256" key="5">
    <source>
        <dbReference type="ARBA" id="ARBA00011869"/>
    </source>
</evidence>
<comment type="similarity">
    <text evidence="4 16 17">Belongs to the OadG family.</text>
</comment>
<sequence>MQGNIMAQGVELMIYGMGTVVVFLALLVVATTAMSAFVGRFFAEVQQLPRVRPVPARALETDDPELVAVISAAIHRHRQEK</sequence>
<dbReference type="NCBIfam" id="TIGR01195">
    <property type="entry name" value="oadG_fam"/>
    <property type="match status" value="1"/>
</dbReference>
<keyword evidence="8 16" id="KW-0812">Transmembrane</keyword>
<evidence type="ECO:0000256" key="12">
    <source>
        <dbReference type="ARBA" id="ARBA00023065"/>
    </source>
</evidence>
<dbReference type="GO" id="GO:0015451">
    <property type="term" value="F:decarboxylation-driven active transmembrane transporter activity"/>
    <property type="evidence" value="ECO:0007669"/>
    <property type="project" value="UniProtKB-EC"/>
</dbReference>
<keyword evidence="6 16" id="KW-0813">Transport</keyword>
<keyword evidence="13 16" id="KW-0472">Membrane</keyword>
<dbReference type="GO" id="GO:0036376">
    <property type="term" value="P:sodium ion export across plasma membrane"/>
    <property type="evidence" value="ECO:0007669"/>
    <property type="project" value="InterPro"/>
</dbReference>
<evidence type="ECO:0000256" key="14">
    <source>
        <dbReference type="ARBA" id="ARBA00023201"/>
    </source>
</evidence>
<comment type="catalytic activity">
    <reaction evidence="15 16 17">
        <text>oxaloacetate + 2 Na(+)(in) + H(+) = pyruvate + 2 Na(+)(out) + CO2</text>
        <dbReference type="Rhea" id="RHEA:57724"/>
        <dbReference type="ChEBI" id="CHEBI:15361"/>
        <dbReference type="ChEBI" id="CHEBI:15378"/>
        <dbReference type="ChEBI" id="CHEBI:16452"/>
        <dbReference type="ChEBI" id="CHEBI:16526"/>
        <dbReference type="ChEBI" id="CHEBI:29101"/>
        <dbReference type="EC" id="7.2.4.2"/>
    </reaction>
</comment>
<accession>A0A2N5X5H8</accession>
<evidence type="ECO:0000256" key="8">
    <source>
        <dbReference type="ARBA" id="ARBA00022692"/>
    </source>
</evidence>
<evidence type="ECO:0000313" key="19">
    <source>
        <dbReference type="Proteomes" id="UP000235005"/>
    </source>
</evidence>
<dbReference type="Proteomes" id="UP000235005">
    <property type="component" value="Unassembled WGS sequence"/>
</dbReference>
<evidence type="ECO:0000256" key="16">
    <source>
        <dbReference type="HAMAP-Rule" id="MF_00404"/>
    </source>
</evidence>
<protein>
    <recommendedName>
        <fullName evidence="16">Probable oxaloacetate decarboxylase gamma chain</fullName>
        <ecNumber evidence="16">7.2.4.2</ecNumber>
    </recommendedName>
</protein>
<feature type="transmembrane region" description="Helical" evidence="16 17">
    <location>
        <begin position="12"/>
        <end position="43"/>
    </location>
</feature>
<name>A0A2N5X5H8_9GAMM</name>
<dbReference type="EC" id="7.2.4.2" evidence="16"/>
<keyword evidence="10 16" id="KW-1133">Transmembrane helix</keyword>
<evidence type="ECO:0000256" key="6">
    <source>
        <dbReference type="ARBA" id="ARBA00022448"/>
    </source>
</evidence>
<evidence type="ECO:0000256" key="17">
    <source>
        <dbReference type="RuleBase" id="RU004278"/>
    </source>
</evidence>
<dbReference type="InterPro" id="IPR023424">
    <property type="entry name" value="OadG"/>
</dbReference>
<comment type="cofactor">
    <cofactor evidence="1 16 17">
        <name>Na(+)</name>
        <dbReference type="ChEBI" id="CHEBI:29101"/>
    </cofactor>
</comment>
<evidence type="ECO:0000256" key="7">
    <source>
        <dbReference type="ARBA" id="ARBA00022475"/>
    </source>
</evidence>
<comment type="subcellular location">
    <subcellularLocation>
        <location evidence="3 16 17">Cell membrane</location>
        <topology evidence="3 16 17">Single-pass membrane protein</topology>
    </subcellularLocation>
</comment>
<dbReference type="GO" id="GO:0005886">
    <property type="term" value="C:plasma membrane"/>
    <property type="evidence" value="ECO:0007669"/>
    <property type="project" value="UniProtKB-SubCell"/>
</dbReference>
<evidence type="ECO:0000256" key="9">
    <source>
        <dbReference type="ARBA" id="ARBA00022967"/>
    </source>
</evidence>
<dbReference type="InterPro" id="IPR005899">
    <property type="entry name" value="Na_pump_deCOase"/>
</dbReference>
<evidence type="ECO:0000256" key="11">
    <source>
        <dbReference type="ARBA" id="ARBA00023053"/>
    </source>
</evidence>
<comment type="function">
    <text evidence="2 16 17">Catalyzes the decarboxylation of oxaloacetate coupled to Na(+) translocation.</text>
</comment>
<dbReference type="RefSeq" id="WP_076001697.1">
    <property type="nucleotide sequence ID" value="NZ_PKUS01000005.1"/>
</dbReference>
<evidence type="ECO:0000256" key="10">
    <source>
        <dbReference type="ARBA" id="ARBA00022989"/>
    </source>
</evidence>
<dbReference type="HAMAP" id="MF_00404">
    <property type="entry name" value="OadG"/>
    <property type="match status" value="1"/>
</dbReference>
<dbReference type="GO" id="GO:0015081">
    <property type="term" value="F:sodium ion transmembrane transporter activity"/>
    <property type="evidence" value="ECO:0007669"/>
    <property type="project" value="UniProtKB-UniRule"/>
</dbReference>
<dbReference type="GO" id="GO:0008948">
    <property type="term" value="F:oxaloacetate decarboxylase activity"/>
    <property type="evidence" value="ECO:0007669"/>
    <property type="project" value="UniProtKB-UniRule"/>
</dbReference>
<organism evidence="18 19">
    <name type="scientific">Pseudohalioglobus lutimaris</name>
    <dbReference type="NCBI Taxonomy" id="1737061"/>
    <lineage>
        <taxon>Bacteria</taxon>
        <taxon>Pseudomonadati</taxon>
        <taxon>Pseudomonadota</taxon>
        <taxon>Gammaproteobacteria</taxon>
        <taxon>Cellvibrionales</taxon>
        <taxon>Halieaceae</taxon>
        <taxon>Pseudohalioglobus</taxon>
    </lineage>
</organism>
<comment type="subunit">
    <text evidence="5 16">Heterotrimer of an alpha, a beta and a gamma subunit.</text>
</comment>
<gene>
    <name evidence="16" type="primary">oadG</name>
    <name evidence="18" type="ORF">C0039_06980</name>
</gene>
<keyword evidence="19" id="KW-1185">Reference proteome</keyword>
<keyword evidence="11 16" id="KW-0915">Sodium</keyword>
<dbReference type="OrthoDB" id="5772594at2"/>
<dbReference type="EMBL" id="PKUS01000005">
    <property type="protein sequence ID" value="PLW69742.1"/>
    <property type="molecule type" value="Genomic_DNA"/>
</dbReference>
<evidence type="ECO:0000256" key="3">
    <source>
        <dbReference type="ARBA" id="ARBA00004162"/>
    </source>
</evidence>
<keyword evidence="14 16" id="KW-0739">Sodium transport</keyword>
<dbReference type="Pfam" id="PF04277">
    <property type="entry name" value="OAD_gamma"/>
    <property type="match status" value="1"/>
</dbReference>
<keyword evidence="9 16" id="KW-1278">Translocase</keyword>